<feature type="domain" description="Sin" evidence="1">
    <location>
        <begin position="5"/>
        <end position="42"/>
    </location>
</feature>
<organism evidence="2 3">
    <name type="scientific">Alkalibacillus silvisoli</name>
    <dbReference type="NCBI Taxonomy" id="392823"/>
    <lineage>
        <taxon>Bacteria</taxon>
        <taxon>Bacillati</taxon>
        <taxon>Bacillota</taxon>
        <taxon>Bacilli</taxon>
        <taxon>Bacillales</taxon>
        <taxon>Bacillaceae</taxon>
        <taxon>Alkalibacillus</taxon>
    </lineage>
</organism>
<dbReference type="InterPro" id="IPR036281">
    <property type="entry name" value="SinR/SinI_dimer_dom_sf"/>
</dbReference>
<dbReference type="Proteomes" id="UP001500740">
    <property type="component" value="Unassembled WGS sequence"/>
</dbReference>
<gene>
    <name evidence="2" type="ORF">GCM10008935_00410</name>
</gene>
<dbReference type="EMBL" id="BAAACZ010000001">
    <property type="protein sequence ID" value="GAA0449911.1"/>
    <property type="molecule type" value="Genomic_DNA"/>
</dbReference>
<keyword evidence="3" id="KW-1185">Reference proteome</keyword>
<evidence type="ECO:0000259" key="1">
    <source>
        <dbReference type="PROSITE" id="PS51500"/>
    </source>
</evidence>
<dbReference type="InterPro" id="IPR010981">
    <property type="entry name" value="SinR/SinI_dimer_dom"/>
</dbReference>
<reference evidence="3" key="1">
    <citation type="journal article" date="2019" name="Int. J. Syst. Evol. Microbiol.">
        <title>The Global Catalogue of Microorganisms (GCM) 10K type strain sequencing project: providing services to taxonomists for standard genome sequencing and annotation.</title>
        <authorList>
            <consortium name="The Broad Institute Genomics Platform"/>
            <consortium name="The Broad Institute Genome Sequencing Center for Infectious Disease"/>
            <person name="Wu L."/>
            <person name="Ma J."/>
        </authorList>
    </citation>
    <scope>NUCLEOTIDE SEQUENCE [LARGE SCALE GENOMIC DNA]</scope>
    <source>
        <strain evidence="3">JCM 14193</strain>
    </source>
</reference>
<accession>A0ABP3JFX3</accession>
<sequence length="42" mass="5005">MRTEKLGVRSKEILDREWVQLMKEAKNAGISKKEIKEFLNKE</sequence>
<protein>
    <recommendedName>
        <fullName evidence="1">Sin domain-containing protein</fullName>
    </recommendedName>
</protein>
<dbReference type="RefSeq" id="WP_343780860.1">
    <property type="nucleotide sequence ID" value="NZ_BAAACZ010000001.1"/>
</dbReference>
<name>A0ABP3JFX3_9BACI</name>
<evidence type="ECO:0000313" key="2">
    <source>
        <dbReference type="EMBL" id="GAA0449911.1"/>
    </source>
</evidence>
<evidence type="ECO:0000313" key="3">
    <source>
        <dbReference type="Proteomes" id="UP001500740"/>
    </source>
</evidence>
<dbReference type="SUPFAM" id="SSF47406">
    <property type="entry name" value="SinR repressor dimerisation domain-like"/>
    <property type="match status" value="1"/>
</dbReference>
<dbReference type="PROSITE" id="PS51500">
    <property type="entry name" value="SIN"/>
    <property type="match status" value="1"/>
</dbReference>
<dbReference type="Pfam" id="PF08671">
    <property type="entry name" value="SinI"/>
    <property type="match status" value="1"/>
</dbReference>
<proteinExistence type="predicted"/>
<comment type="caution">
    <text evidence="2">The sequence shown here is derived from an EMBL/GenBank/DDBJ whole genome shotgun (WGS) entry which is preliminary data.</text>
</comment>